<dbReference type="InterPro" id="IPR001012">
    <property type="entry name" value="UBX_dom"/>
</dbReference>
<evidence type="ECO:0000313" key="3">
    <source>
        <dbReference type="EMBL" id="KAK2080922.1"/>
    </source>
</evidence>
<dbReference type="SMART" id="SM00580">
    <property type="entry name" value="PUG"/>
    <property type="match status" value="1"/>
</dbReference>
<dbReference type="EMBL" id="JASFZW010000001">
    <property type="protein sequence ID" value="KAK2080922.1"/>
    <property type="molecule type" value="Genomic_DNA"/>
</dbReference>
<dbReference type="Pfam" id="PF09409">
    <property type="entry name" value="PUB"/>
    <property type="match status" value="1"/>
</dbReference>
<feature type="domain" description="UBX" evidence="2">
    <location>
        <begin position="192"/>
        <end position="270"/>
    </location>
</feature>
<proteinExistence type="predicted"/>
<feature type="region of interest" description="Disordered" evidence="1">
    <location>
        <begin position="108"/>
        <end position="133"/>
    </location>
</feature>
<dbReference type="InterPro" id="IPR029071">
    <property type="entry name" value="Ubiquitin-like_domsf"/>
</dbReference>
<dbReference type="AlphaFoldDB" id="A0AAD9IQ54"/>
<dbReference type="PROSITE" id="PS50033">
    <property type="entry name" value="UBX"/>
    <property type="match status" value="1"/>
</dbReference>
<keyword evidence="4" id="KW-1185">Reference proteome</keyword>
<accession>A0AAD9IQ54</accession>
<dbReference type="PANTHER" id="PTHR23153:SF38">
    <property type="entry name" value="UBX DOMAIN-CONTAINING PROTEIN 6"/>
    <property type="match status" value="1"/>
</dbReference>
<dbReference type="InterPro" id="IPR018997">
    <property type="entry name" value="PUB_domain"/>
</dbReference>
<organism evidence="3 4">
    <name type="scientific">Prototheca wickerhamii</name>
    <dbReference type="NCBI Taxonomy" id="3111"/>
    <lineage>
        <taxon>Eukaryota</taxon>
        <taxon>Viridiplantae</taxon>
        <taxon>Chlorophyta</taxon>
        <taxon>core chlorophytes</taxon>
        <taxon>Trebouxiophyceae</taxon>
        <taxon>Chlorellales</taxon>
        <taxon>Chlorellaceae</taxon>
        <taxon>Prototheca</taxon>
    </lineage>
</organism>
<evidence type="ECO:0000259" key="2">
    <source>
        <dbReference type="PROSITE" id="PS50033"/>
    </source>
</evidence>
<dbReference type="GO" id="GO:0005737">
    <property type="term" value="C:cytoplasm"/>
    <property type="evidence" value="ECO:0007669"/>
    <property type="project" value="TreeGrafter"/>
</dbReference>
<comment type="caution">
    <text evidence="3">The sequence shown here is derived from an EMBL/GenBank/DDBJ whole genome shotgun (WGS) entry which is preliminary data.</text>
</comment>
<protein>
    <recommendedName>
        <fullName evidence="2">UBX domain-containing protein</fullName>
    </recommendedName>
</protein>
<dbReference type="CDD" id="cd09212">
    <property type="entry name" value="PUB"/>
    <property type="match status" value="1"/>
</dbReference>
<feature type="compositionally biased region" description="Low complexity" evidence="1">
    <location>
        <begin position="108"/>
        <end position="121"/>
    </location>
</feature>
<evidence type="ECO:0000256" key="1">
    <source>
        <dbReference type="SAM" id="MobiDB-lite"/>
    </source>
</evidence>
<sequence>MERSVATVCSTGAQAPASFALLARIFDNVLKNPSEPKFRKLRLSNPALHGALVETEGALKLLLSAGFRLEAGTEESGGFAVLPECADLQLLQGARWLVAQQTASPASASAAAPAAPRVAPARAERPQGPARPRNTRVVLPRAAESEVPSWFFEKTGAEIKAAFLNAVKRREESQQLMTRAQRERLAAARLPAPRDYARVRVRFPEGVSLQGEFGVHELASEVPRWVTEALADPLNTFELALPGARGARLDASSGVTVAGAGLAPSVVLNFRWTGESAALMKHMPSLRNDLLQHVAADEG</sequence>
<dbReference type="Gene3D" id="3.10.20.90">
    <property type="entry name" value="Phosphatidylinositol 3-kinase Catalytic Subunit, Chain A, domain 1"/>
    <property type="match status" value="1"/>
</dbReference>
<dbReference type="SUPFAM" id="SSF54236">
    <property type="entry name" value="Ubiquitin-like"/>
    <property type="match status" value="1"/>
</dbReference>
<dbReference type="SUPFAM" id="SSF143503">
    <property type="entry name" value="PUG domain-like"/>
    <property type="match status" value="1"/>
</dbReference>
<dbReference type="Proteomes" id="UP001255856">
    <property type="component" value="Unassembled WGS sequence"/>
</dbReference>
<dbReference type="InterPro" id="IPR036339">
    <property type="entry name" value="PUB-like_dom_sf"/>
</dbReference>
<reference evidence="3" key="1">
    <citation type="submission" date="2021-01" db="EMBL/GenBank/DDBJ databases">
        <authorList>
            <person name="Eckstrom K.M.E."/>
        </authorList>
    </citation>
    <scope>NUCLEOTIDE SEQUENCE</scope>
    <source>
        <strain evidence="3">UVCC 0001</strain>
    </source>
</reference>
<evidence type="ECO:0000313" key="4">
    <source>
        <dbReference type="Proteomes" id="UP001255856"/>
    </source>
</evidence>
<dbReference type="PANTHER" id="PTHR23153">
    <property type="entry name" value="UBX-RELATED"/>
    <property type="match status" value="1"/>
</dbReference>
<dbReference type="Gene3D" id="1.20.58.2190">
    <property type="match status" value="1"/>
</dbReference>
<name>A0AAD9IQ54_PROWI</name>
<gene>
    <name evidence="3" type="ORF">QBZ16_000776</name>
</gene>